<feature type="region of interest" description="Disordered" evidence="1">
    <location>
        <begin position="1"/>
        <end position="143"/>
    </location>
</feature>
<dbReference type="GeneID" id="77810405"/>
<dbReference type="Proteomes" id="UP001164743">
    <property type="component" value="Chromosome 5A"/>
</dbReference>
<dbReference type="RefSeq" id="XP_053020700.1">
    <property type="nucleotide sequence ID" value="XM_053169510.1"/>
</dbReference>
<reference evidence="2" key="1">
    <citation type="submission" date="2022-10" db="EMBL/GenBank/DDBJ databases">
        <title>Puccinia triticina Genome sequencing and assembly.</title>
        <authorList>
            <person name="Li C."/>
        </authorList>
    </citation>
    <scope>NUCLEOTIDE SEQUENCE</scope>
    <source>
        <strain evidence="2">Pt15</strain>
    </source>
</reference>
<proteinExistence type="predicted"/>
<organism evidence="2 3">
    <name type="scientific">Puccinia triticina</name>
    <dbReference type="NCBI Taxonomy" id="208348"/>
    <lineage>
        <taxon>Eukaryota</taxon>
        <taxon>Fungi</taxon>
        <taxon>Dikarya</taxon>
        <taxon>Basidiomycota</taxon>
        <taxon>Pucciniomycotina</taxon>
        <taxon>Pucciniomycetes</taxon>
        <taxon>Pucciniales</taxon>
        <taxon>Pucciniaceae</taxon>
        <taxon>Puccinia</taxon>
    </lineage>
</organism>
<feature type="compositionally biased region" description="Polar residues" evidence="1">
    <location>
        <begin position="17"/>
        <end position="27"/>
    </location>
</feature>
<feature type="compositionally biased region" description="Basic residues" evidence="1">
    <location>
        <begin position="83"/>
        <end position="96"/>
    </location>
</feature>
<sequence length="202" mass="21930">MSSTLFATPSGKKPNPRISQDTPSTLPNRKKQRWGGTPSGKSATPCPPNSTGKIPDKPKSKVSSPIKPRKGLTQSLFTSFNKKSAKKPKAKGKKWSKKPETDMENDPLIVESSDQDIPSSQLVPGGTEKNEVKKEMDSHTLQPASLSTSSMQTYVIGSHNAEQADFHTPLRGGYVQPGNHSPTLFTPLLIEHSTLHPDIHKG</sequence>
<protein>
    <submittedName>
        <fullName evidence="2">Uncharacterized protein</fullName>
    </submittedName>
</protein>
<accession>A0ABY7CMX3</accession>
<dbReference type="EMBL" id="CP110425">
    <property type="protein sequence ID" value="WAQ85145.1"/>
    <property type="molecule type" value="Genomic_DNA"/>
</dbReference>
<keyword evidence="3" id="KW-1185">Reference proteome</keyword>
<feature type="compositionally biased region" description="Basic and acidic residues" evidence="1">
    <location>
        <begin position="128"/>
        <end position="138"/>
    </location>
</feature>
<evidence type="ECO:0000313" key="3">
    <source>
        <dbReference type="Proteomes" id="UP001164743"/>
    </source>
</evidence>
<feature type="compositionally biased region" description="Polar residues" evidence="1">
    <location>
        <begin position="72"/>
        <end position="81"/>
    </location>
</feature>
<name>A0ABY7CMX3_9BASI</name>
<evidence type="ECO:0000313" key="2">
    <source>
        <dbReference type="EMBL" id="WAQ85145.1"/>
    </source>
</evidence>
<gene>
    <name evidence="2" type="ORF">PtA15_5A719</name>
</gene>
<evidence type="ECO:0000256" key="1">
    <source>
        <dbReference type="SAM" id="MobiDB-lite"/>
    </source>
</evidence>